<dbReference type="PANTHER" id="PTHR15288:SF4">
    <property type="entry name" value="OS02G0777100 PROTEIN"/>
    <property type="match status" value="1"/>
</dbReference>
<organism evidence="3 4">
    <name type="scientific">Kalanchoe fedtschenkoi</name>
    <name type="common">Lavender scallops</name>
    <name type="synonym">South American air plant</name>
    <dbReference type="NCBI Taxonomy" id="63787"/>
    <lineage>
        <taxon>Eukaryota</taxon>
        <taxon>Viridiplantae</taxon>
        <taxon>Streptophyta</taxon>
        <taxon>Embryophyta</taxon>
        <taxon>Tracheophyta</taxon>
        <taxon>Spermatophyta</taxon>
        <taxon>Magnoliopsida</taxon>
        <taxon>eudicotyledons</taxon>
        <taxon>Gunneridae</taxon>
        <taxon>Pentapetalae</taxon>
        <taxon>Saxifragales</taxon>
        <taxon>Crassulaceae</taxon>
        <taxon>Kalanchoe</taxon>
    </lineage>
</organism>
<dbReference type="Proteomes" id="UP000594263">
    <property type="component" value="Unplaced"/>
</dbReference>
<dbReference type="Gramene" id="Kaladp0075s0032.1.v1.1">
    <property type="protein sequence ID" value="Kaladp0075s0032.1.v1.1"/>
    <property type="gene ID" value="Kaladp0075s0032.v1.1"/>
</dbReference>
<dbReference type="EnsemblPlants" id="Kaladp0075s0032.1.v1.1">
    <property type="protein sequence ID" value="Kaladp0075s0032.1.v1.1"/>
    <property type="gene ID" value="Kaladp0075s0032.v1.1"/>
</dbReference>
<feature type="domain" description="uDENN" evidence="2">
    <location>
        <begin position="111"/>
        <end position="244"/>
    </location>
</feature>
<dbReference type="InterPro" id="IPR051942">
    <property type="entry name" value="DENN_domain_containing_2"/>
</dbReference>
<accession>A0A7N1A1R0</accession>
<feature type="compositionally biased region" description="Basic and acidic residues" evidence="1">
    <location>
        <begin position="433"/>
        <end position="454"/>
    </location>
</feature>
<name>A0A7N1A1R0_KALFE</name>
<protein>
    <recommendedName>
        <fullName evidence="2">uDENN domain-containing protein</fullName>
    </recommendedName>
</protein>
<dbReference type="SMART" id="SM00800">
    <property type="entry name" value="uDENN"/>
    <property type="match status" value="1"/>
</dbReference>
<sequence length="566" mass="63755">MSNIEDSGSVGWTASLFVQTTEDVARVVAAATATANSARSPRPSVVFSTKDDGNNSPIQRFQRQVTRVLKGFSNPSEVRPVNYNPEVLTSQKRQWASCQMQSLDHKPHKEPSKLFESMVVVGLHPDSDTLALQRQFLARKSEGSGKYRSPVNGQHQSRVEPTTEPQVLFAYPPDKQLPLKYRDLLSFCFPGGVEVHAIEKTPSMSELNEILLGQEHLKQSDHSFVFRLQVADDSTLYGCCVLVEEIIGKPSGLISMVSREQHTRFARSRHVLTTRRCYCILSRLPFFELHFGILNSIFMEERLQRLTKGIGYLDLESPENYTEEANTTLSNERLNETKVASDIEDTIKTNLFLKHQNSEEKLIRTDNLGGPLVNESTASNFDEDSSICDTKDGKFIEQTQKEERGLADPVLSFLGSHPYETSESSSSFGSSFSEDRHFRNEDNDSERDRASFSDREEACSHSEILEWAKANSNGSLQLLCEYYHSLCPSRGSTLLFHPLEHLHPIKYQRPDETVLHLSGSTIDLRSCNTSLELSEAHSALMAEEEAYAFTGRPPVTEFRSTIFLLI</sequence>
<dbReference type="AlphaFoldDB" id="A0A7N1A1R0"/>
<dbReference type="InterPro" id="IPR005113">
    <property type="entry name" value="uDENN_dom"/>
</dbReference>
<dbReference type="OMA" id="CVEPNIE"/>
<dbReference type="Gramene" id="Kaladp0075s0032.2.v1.1">
    <property type="protein sequence ID" value="Kaladp0075s0032.2.v1.1"/>
    <property type="gene ID" value="Kaladp0075s0032.v1.1"/>
</dbReference>
<dbReference type="Pfam" id="PF03456">
    <property type="entry name" value="uDENN"/>
    <property type="match status" value="1"/>
</dbReference>
<dbReference type="EnsemblPlants" id="Kaladp0075s0032.2.v1.1">
    <property type="protein sequence ID" value="Kaladp0075s0032.2.v1.1"/>
    <property type="gene ID" value="Kaladp0075s0032.v1.1"/>
</dbReference>
<feature type="compositionally biased region" description="Low complexity" evidence="1">
    <location>
        <begin position="422"/>
        <end position="432"/>
    </location>
</feature>
<evidence type="ECO:0000313" key="3">
    <source>
        <dbReference type="EnsemblPlants" id="Kaladp0075s0032.1.v1.1"/>
    </source>
</evidence>
<dbReference type="PANTHER" id="PTHR15288">
    <property type="entry name" value="DENN DOMAIN-CONTAINING PROTEIN 2"/>
    <property type="match status" value="1"/>
</dbReference>
<proteinExistence type="predicted"/>
<evidence type="ECO:0000256" key="1">
    <source>
        <dbReference type="SAM" id="MobiDB-lite"/>
    </source>
</evidence>
<keyword evidence="4" id="KW-1185">Reference proteome</keyword>
<reference evidence="3" key="1">
    <citation type="submission" date="2021-01" db="UniProtKB">
        <authorList>
            <consortium name="EnsemblPlants"/>
        </authorList>
    </citation>
    <scope>IDENTIFICATION</scope>
</reference>
<evidence type="ECO:0000259" key="2">
    <source>
        <dbReference type="SMART" id="SM00800"/>
    </source>
</evidence>
<dbReference type="Gene3D" id="3.30.450.200">
    <property type="match status" value="1"/>
</dbReference>
<feature type="region of interest" description="Disordered" evidence="1">
    <location>
        <begin position="421"/>
        <end position="454"/>
    </location>
</feature>
<evidence type="ECO:0000313" key="4">
    <source>
        <dbReference type="Proteomes" id="UP000594263"/>
    </source>
</evidence>
<feature type="region of interest" description="Disordered" evidence="1">
    <location>
        <begin position="32"/>
        <end position="57"/>
    </location>
</feature>